<dbReference type="RefSeq" id="XP_034243788.1">
    <property type="nucleotide sequence ID" value="XM_034387897.1"/>
</dbReference>
<feature type="domain" description="Tudor" evidence="6">
    <location>
        <begin position="860"/>
        <end position="918"/>
    </location>
</feature>
<dbReference type="GO" id="GO:0008270">
    <property type="term" value="F:zinc ion binding"/>
    <property type="evidence" value="ECO:0007669"/>
    <property type="project" value="UniProtKB-KW"/>
</dbReference>
<dbReference type="Gene3D" id="6.10.140.2220">
    <property type="match status" value="1"/>
</dbReference>
<dbReference type="AlphaFoldDB" id="A0A6P8YUP0"/>
<feature type="domain" description="MYND-type" evidence="7">
    <location>
        <begin position="177"/>
        <end position="212"/>
    </location>
</feature>
<keyword evidence="2 4" id="KW-0863">Zinc-finger</keyword>
<keyword evidence="1" id="KW-0479">Metal-binding</keyword>
<evidence type="ECO:0000259" key="6">
    <source>
        <dbReference type="PROSITE" id="PS50304"/>
    </source>
</evidence>
<feature type="compositionally biased region" description="Basic and acidic residues" evidence="5">
    <location>
        <begin position="297"/>
        <end position="308"/>
    </location>
</feature>
<dbReference type="SUPFAM" id="SSF54928">
    <property type="entry name" value="RNA-binding domain, RBD"/>
    <property type="match status" value="1"/>
</dbReference>
<dbReference type="InterPro" id="IPR002893">
    <property type="entry name" value="Znf_MYND"/>
</dbReference>
<dbReference type="InterPro" id="IPR002999">
    <property type="entry name" value="Tudor"/>
</dbReference>
<accession>A0A6P8YUP0</accession>
<dbReference type="PROSITE" id="PS50865">
    <property type="entry name" value="ZF_MYND_2"/>
    <property type="match status" value="1"/>
</dbReference>
<dbReference type="OrthoDB" id="10023235at2759"/>
<feature type="region of interest" description="Disordered" evidence="5">
    <location>
        <begin position="238"/>
        <end position="424"/>
    </location>
</feature>
<dbReference type="InParanoid" id="A0A6P8YUP0"/>
<dbReference type="GO" id="GO:0003676">
    <property type="term" value="F:nucleic acid binding"/>
    <property type="evidence" value="ECO:0007669"/>
    <property type="project" value="InterPro"/>
</dbReference>
<evidence type="ECO:0000256" key="3">
    <source>
        <dbReference type="ARBA" id="ARBA00022833"/>
    </source>
</evidence>
<evidence type="ECO:0000259" key="7">
    <source>
        <dbReference type="PROSITE" id="PS50865"/>
    </source>
</evidence>
<proteinExistence type="predicted"/>
<organism evidence="9">
    <name type="scientific">Thrips palmi</name>
    <name type="common">Melon thrips</name>
    <dbReference type="NCBI Taxonomy" id="161013"/>
    <lineage>
        <taxon>Eukaryota</taxon>
        <taxon>Metazoa</taxon>
        <taxon>Ecdysozoa</taxon>
        <taxon>Arthropoda</taxon>
        <taxon>Hexapoda</taxon>
        <taxon>Insecta</taxon>
        <taxon>Pterygota</taxon>
        <taxon>Neoptera</taxon>
        <taxon>Paraneoptera</taxon>
        <taxon>Thysanoptera</taxon>
        <taxon>Terebrantia</taxon>
        <taxon>Thripoidea</taxon>
        <taxon>Thripidae</taxon>
        <taxon>Thrips</taxon>
    </lineage>
</organism>
<feature type="compositionally biased region" description="Basic and acidic residues" evidence="5">
    <location>
        <begin position="318"/>
        <end position="335"/>
    </location>
</feature>
<dbReference type="SMART" id="SM00333">
    <property type="entry name" value="TUDOR"/>
    <property type="match status" value="2"/>
</dbReference>
<evidence type="ECO:0000256" key="4">
    <source>
        <dbReference type="PROSITE-ProRule" id="PRU00134"/>
    </source>
</evidence>
<dbReference type="SUPFAM" id="SSF144232">
    <property type="entry name" value="HIT/MYND zinc finger-like"/>
    <property type="match status" value="1"/>
</dbReference>
<dbReference type="KEGG" id="tpal:117646742"/>
<sequence length="975" mass="103472">MYAGGEDFLCQRSGKCLWIPPHNLNEDVTEDDVFEFFSNFDVIDVEIQPGGAGVLFATIRGAAEAERFFIQAANPQPLGASMMNGHHMMGAAHHMGPMGSMGPMGPSMGMMMSGASLPVGRPSRPVQVHKPFLLAQGPSANVKVVANTDGSRSIISPPPPVAGESLEEDVPVLKGNCSLCKKLTSYVCGRCGIFYCSRECQTQNWPTHQTECNTGLPPLIFAGKRHVTGIEFNACQVPQQVSPREGRRSPIGKQFATGRNRSSPEASGEQAKPLASNGVKDEKDERTQSSSQNRSGGNERRFDQRMSDRGSSGASFRPEQRDERRGDGMRQDVRQGRGFGASQGRNFARNRSDDSDRSPNAAASGASQGRNFARNRSDDSDRSPNAAASTSKSSMNENVRSPRSMPESSAVQQDSASGTVSPIKSSNTAANLLKNLKLNSPKAESPSVPAVSSDVPEEKFCKPKSVSLISGSEVLISHVGEDCIYLQSTRDLNQLVMVTNELKAQGGLVQSLQRGPKKHEFLGAKYSADKNFYRAVVESRIRDGVYVVHFVDFGNSESGVSNGAMIPLTKGLAEVPCMAVKVVLKDVTGAFSNAALTILNSYFCDESFLTVEFEGDAAAGVTLYEKNGDSVNVKVLKAMGKLSSSPSTATTPPSAPVVAAAAAAAAAPAPIPIPVVAAPTPVPVVYLPPVVPAPAPVASEPVPAPAPLQAEPTPPVVAAPVPAPSPVVVAPAPAPVVATPAPVPVVATPAPAPVVAAPVEVAPSPAPVAAAPVEVAPAPAPVVAAPAQVVTAPAQRFFSLSEVKYVEFPAVGTKCPVLLNHFHKDFGFFMACPVDMEAIELAAELGPKLEAYAVNAQPFRPQANELCIAKWSDDAWYRAVCLEPAGDDKFNILFLEYGNSDIIPFPNFRPFTEEFLKYPALSSPCVLAEPFELKESHRAKVQSMFKDEWIVEATVVKKEDGSCTLDIPEIKNALD</sequence>
<dbReference type="CDD" id="cd00590">
    <property type="entry name" value="RRM_SF"/>
    <property type="match status" value="1"/>
</dbReference>
<dbReference type="GeneID" id="117646742"/>
<keyword evidence="3" id="KW-0862">Zinc</keyword>
<dbReference type="Pfam" id="PF01753">
    <property type="entry name" value="zf-MYND"/>
    <property type="match status" value="1"/>
</dbReference>
<dbReference type="PROSITE" id="PS50304">
    <property type="entry name" value="TUDOR"/>
    <property type="match status" value="1"/>
</dbReference>
<keyword evidence="8" id="KW-1185">Reference proteome</keyword>
<evidence type="ECO:0000313" key="9">
    <source>
        <dbReference type="RefSeq" id="XP_034243788.1"/>
    </source>
</evidence>
<name>A0A6P8YUP0_THRPL</name>
<dbReference type="PRINTS" id="PR01217">
    <property type="entry name" value="PRICHEXTENSN"/>
</dbReference>
<dbReference type="InterPro" id="IPR035979">
    <property type="entry name" value="RBD_domain_sf"/>
</dbReference>
<dbReference type="Proteomes" id="UP000515158">
    <property type="component" value="Unplaced"/>
</dbReference>
<dbReference type="PANTHER" id="PTHR16442:SF1">
    <property type="entry name" value="RING FINGER PROTEIN 17"/>
    <property type="match status" value="1"/>
</dbReference>
<reference evidence="9" key="1">
    <citation type="submission" date="2025-08" db="UniProtKB">
        <authorList>
            <consortium name="RefSeq"/>
        </authorList>
    </citation>
    <scope>IDENTIFICATION</scope>
    <source>
        <tissue evidence="9">Total insect</tissue>
    </source>
</reference>
<evidence type="ECO:0000313" key="8">
    <source>
        <dbReference type="Proteomes" id="UP000515158"/>
    </source>
</evidence>
<dbReference type="Pfam" id="PF00567">
    <property type="entry name" value="TUDOR"/>
    <property type="match status" value="2"/>
</dbReference>
<evidence type="ECO:0000256" key="2">
    <source>
        <dbReference type="ARBA" id="ARBA00022771"/>
    </source>
</evidence>
<protein>
    <submittedName>
        <fullName evidence="9">Uncharacterized protein LOC117646742</fullName>
    </submittedName>
</protein>
<gene>
    <name evidence="9" type="primary">LOC117646742</name>
</gene>
<dbReference type="SUPFAM" id="SSF63748">
    <property type="entry name" value="Tudor/PWWP/MBT"/>
    <property type="match status" value="2"/>
</dbReference>
<dbReference type="PANTHER" id="PTHR16442">
    <property type="entry name" value="RING FINGER PROTEIN 17"/>
    <property type="match status" value="1"/>
</dbReference>
<evidence type="ECO:0000256" key="5">
    <source>
        <dbReference type="SAM" id="MobiDB-lite"/>
    </source>
</evidence>
<evidence type="ECO:0000256" key="1">
    <source>
        <dbReference type="ARBA" id="ARBA00022723"/>
    </source>
</evidence>
<feature type="compositionally biased region" description="Polar residues" evidence="5">
    <location>
        <begin position="386"/>
        <end position="424"/>
    </location>
</feature>
<dbReference type="Gene3D" id="2.30.30.140">
    <property type="match status" value="2"/>
</dbReference>